<feature type="domain" description="Caspase family p10" evidence="3">
    <location>
        <begin position="293"/>
        <end position="373"/>
    </location>
</feature>
<feature type="domain" description="CARD" evidence="5">
    <location>
        <begin position="1"/>
        <end position="92"/>
    </location>
</feature>
<organism evidence="6 7">
    <name type="scientific">Microctonus hyperodae</name>
    <name type="common">Parasitoid wasp</name>
    <dbReference type="NCBI Taxonomy" id="165561"/>
    <lineage>
        <taxon>Eukaryota</taxon>
        <taxon>Metazoa</taxon>
        <taxon>Ecdysozoa</taxon>
        <taxon>Arthropoda</taxon>
        <taxon>Hexapoda</taxon>
        <taxon>Insecta</taxon>
        <taxon>Pterygota</taxon>
        <taxon>Neoptera</taxon>
        <taxon>Endopterygota</taxon>
        <taxon>Hymenoptera</taxon>
        <taxon>Apocrita</taxon>
        <taxon>Ichneumonoidea</taxon>
        <taxon>Braconidae</taxon>
        <taxon>Euphorinae</taxon>
        <taxon>Microctonus</taxon>
    </lineage>
</organism>
<dbReference type="PROSITE" id="PS50207">
    <property type="entry name" value="CASPASE_P10"/>
    <property type="match status" value="1"/>
</dbReference>
<dbReference type="InterPro" id="IPR011029">
    <property type="entry name" value="DEATH-like_dom_sf"/>
</dbReference>
<dbReference type="AlphaFoldDB" id="A0AA39KVG6"/>
<dbReference type="GO" id="GO:0072557">
    <property type="term" value="C:IPAF inflammasome complex"/>
    <property type="evidence" value="ECO:0007669"/>
    <property type="project" value="TreeGrafter"/>
</dbReference>
<dbReference type="PANTHER" id="PTHR47901">
    <property type="entry name" value="CASPASE RECRUITMENT DOMAIN-CONTAINING PROTEIN 18"/>
    <property type="match status" value="1"/>
</dbReference>
<evidence type="ECO:0000259" key="3">
    <source>
        <dbReference type="PROSITE" id="PS50207"/>
    </source>
</evidence>
<dbReference type="PRINTS" id="PR00376">
    <property type="entry name" value="IL1BCENZYME"/>
</dbReference>
<dbReference type="InterPro" id="IPR011600">
    <property type="entry name" value="Pept_C14_caspase"/>
</dbReference>
<dbReference type="SMART" id="SM00115">
    <property type="entry name" value="CASc"/>
    <property type="match status" value="1"/>
</dbReference>
<dbReference type="InterPro" id="IPR015917">
    <property type="entry name" value="Pept_C14A"/>
</dbReference>
<dbReference type="PANTHER" id="PTHR47901:SF3">
    <property type="entry name" value="CASPASE-1"/>
    <property type="match status" value="1"/>
</dbReference>
<name>A0AA39KVG6_MICHY</name>
<dbReference type="InterPro" id="IPR002398">
    <property type="entry name" value="Pept_C14"/>
</dbReference>
<dbReference type="PROSITE" id="PS50209">
    <property type="entry name" value="CARD"/>
    <property type="match status" value="1"/>
</dbReference>
<evidence type="ECO:0000313" key="6">
    <source>
        <dbReference type="EMBL" id="KAK0175254.1"/>
    </source>
</evidence>
<evidence type="ECO:0000256" key="2">
    <source>
        <dbReference type="RuleBase" id="RU003971"/>
    </source>
</evidence>
<dbReference type="Pfam" id="PF00656">
    <property type="entry name" value="Peptidase_C14"/>
    <property type="match status" value="1"/>
</dbReference>
<dbReference type="CDD" id="cd01671">
    <property type="entry name" value="CARD"/>
    <property type="match status" value="1"/>
</dbReference>
<reference evidence="6" key="1">
    <citation type="journal article" date="2023" name="bioRxiv">
        <title>Scaffold-level genome assemblies of two parasitoid biocontrol wasps reveal the parthenogenesis mechanism and an associated novel virus.</title>
        <authorList>
            <person name="Inwood S."/>
            <person name="Skelly J."/>
            <person name="Guhlin J."/>
            <person name="Harrop T."/>
            <person name="Goldson S."/>
            <person name="Dearden P."/>
        </authorList>
    </citation>
    <scope>NUCLEOTIDE SEQUENCE</scope>
    <source>
        <strain evidence="6">Lincoln</strain>
        <tissue evidence="6">Whole body</tissue>
    </source>
</reference>
<dbReference type="InterPro" id="IPR001315">
    <property type="entry name" value="CARD"/>
</dbReference>
<feature type="domain" description="Caspase family p20" evidence="4">
    <location>
        <begin position="160"/>
        <end position="242"/>
    </location>
</feature>
<dbReference type="GO" id="GO:0004197">
    <property type="term" value="F:cysteine-type endopeptidase activity"/>
    <property type="evidence" value="ECO:0007669"/>
    <property type="project" value="InterPro"/>
</dbReference>
<evidence type="ECO:0000259" key="4">
    <source>
        <dbReference type="PROSITE" id="PS50208"/>
    </source>
</evidence>
<dbReference type="EMBL" id="JAQQBR010000005">
    <property type="protein sequence ID" value="KAK0175254.1"/>
    <property type="molecule type" value="Genomic_DNA"/>
</dbReference>
<reference evidence="6" key="2">
    <citation type="submission" date="2023-03" db="EMBL/GenBank/DDBJ databases">
        <authorList>
            <person name="Inwood S.N."/>
            <person name="Skelly J.G."/>
            <person name="Guhlin J."/>
            <person name="Harrop T.W.R."/>
            <person name="Goldson S.G."/>
            <person name="Dearden P.K."/>
        </authorList>
    </citation>
    <scope>NUCLEOTIDE SEQUENCE</scope>
    <source>
        <strain evidence="6">Lincoln</strain>
        <tissue evidence="6">Whole body</tissue>
    </source>
</reference>
<dbReference type="InterPro" id="IPR029030">
    <property type="entry name" value="Caspase-like_dom_sf"/>
</dbReference>
<dbReference type="GO" id="GO:0072559">
    <property type="term" value="C:NLRP3 inflammasome complex"/>
    <property type="evidence" value="ECO:0007669"/>
    <property type="project" value="TreeGrafter"/>
</dbReference>
<dbReference type="Gene3D" id="1.10.533.10">
    <property type="entry name" value="Death Domain, Fas"/>
    <property type="match status" value="1"/>
</dbReference>
<dbReference type="PROSITE" id="PS50208">
    <property type="entry name" value="CASPASE_P20"/>
    <property type="match status" value="1"/>
</dbReference>
<proteinExistence type="inferred from homology"/>
<dbReference type="GO" id="GO:0006508">
    <property type="term" value="P:proteolysis"/>
    <property type="evidence" value="ECO:0007669"/>
    <property type="project" value="InterPro"/>
</dbReference>
<dbReference type="SUPFAM" id="SSF52129">
    <property type="entry name" value="Caspase-like"/>
    <property type="match status" value="1"/>
</dbReference>
<evidence type="ECO:0000256" key="1">
    <source>
        <dbReference type="ARBA" id="ARBA00010134"/>
    </source>
</evidence>
<accession>A0AA39KVG6</accession>
<dbReference type="InterPro" id="IPR002138">
    <property type="entry name" value="Pept_C14_p10"/>
</dbReference>
<comment type="similarity">
    <text evidence="1 2">Belongs to the peptidase C14A family.</text>
</comment>
<dbReference type="Gene3D" id="3.40.50.1460">
    <property type="match status" value="1"/>
</dbReference>
<dbReference type="Proteomes" id="UP001168972">
    <property type="component" value="Unassembled WGS sequence"/>
</dbReference>
<evidence type="ECO:0000259" key="5">
    <source>
        <dbReference type="PROSITE" id="PS50209"/>
    </source>
</evidence>
<dbReference type="GO" id="GO:0042981">
    <property type="term" value="P:regulation of apoptotic process"/>
    <property type="evidence" value="ECO:0007669"/>
    <property type="project" value="InterPro"/>
</dbReference>
<dbReference type="InterPro" id="IPR001309">
    <property type="entry name" value="Pept_C14_p20"/>
</dbReference>
<dbReference type="SUPFAM" id="SSF47986">
    <property type="entry name" value="DEATH domain"/>
    <property type="match status" value="1"/>
</dbReference>
<dbReference type="GO" id="GO:0097169">
    <property type="term" value="C:AIM2 inflammasome complex"/>
    <property type="evidence" value="ECO:0007669"/>
    <property type="project" value="TreeGrafter"/>
</dbReference>
<comment type="caution">
    <text evidence="6">The sequence shown here is derived from an EMBL/GenBank/DDBJ whole genome shotgun (WGS) entry which is preliminary data.</text>
</comment>
<protein>
    <submittedName>
        <fullName evidence="6">Uncharacterized protein</fullName>
    </submittedName>
</protein>
<sequence length="378" mass="43557">MNRKDRDKIDRSVDAMMKILDMKNLWPFLLEYKIYNQDDVNVPQWEQSLNDKKTMKDILTTIKTRGPHAYQNLIRSLKASEYTNIIDILENPPLPLANNNSSEINDKRIGFDCIDKNTLLKVYDPSKAEGPVEVVVRKSEKFLDRVENQTIGRYPMRSKIRGLVLIITLIDYEGNSNRTAAEHDERNLRELFQQMGFIVSSYKNLTVAEIRNELKNFADNRIFRNVNSCFVIISGHGKKSTVESELRQKSVPMTSGNMNENKELMFVFDKEDPSPTSHIAPQVPADTTARNYADILVAHSTLPGHVSNRDKKTGTWYIQLLCSIFMHHAHEFHIQDLFLMIDACMEGLRDGREQCQTSTVKTIGFNKHLYINPGLFEK</sequence>
<dbReference type="Gene3D" id="3.30.70.1470">
    <property type="entry name" value="Caspase-like"/>
    <property type="match status" value="1"/>
</dbReference>
<keyword evidence="7" id="KW-1185">Reference proteome</keyword>
<gene>
    <name evidence="6" type="ORF">PV327_009017</name>
</gene>
<evidence type="ECO:0000313" key="7">
    <source>
        <dbReference type="Proteomes" id="UP001168972"/>
    </source>
</evidence>